<dbReference type="AlphaFoldDB" id="A0A250JCZ5"/>
<evidence type="ECO:0000256" key="2">
    <source>
        <dbReference type="SAM" id="SignalP"/>
    </source>
</evidence>
<gene>
    <name evidence="3" type="ORF">CYFUS_007235</name>
</gene>
<accession>A0A250JCZ5</accession>
<protein>
    <recommendedName>
        <fullName evidence="5">DUF3108 domain-containing protein</fullName>
    </recommendedName>
</protein>
<evidence type="ECO:0008006" key="5">
    <source>
        <dbReference type="Google" id="ProtNLM"/>
    </source>
</evidence>
<sequence length="234" mass="24926">MLPALSASVLALTLQLGPGAPAGPLPDAGTPLDAGTPTVAASRLEEARTLVPLPLLYGKFRPEVGSFVEYDVTTKEGKVRVRAAVVGRTERKDGPLFQVEFEYLDVKPRSLVVLWLIGEARPTVDRLALSLEPHAPISIPVDLPVDSPELRGRPGPETEAPVKSGPFAGKAVRRTWRLEDGRAAEAVLSDKVPLFGVESVRGGDGATWVARKSGTGARPELKSVPVVIPRLPEE</sequence>
<dbReference type="KEGG" id="cfus:CYFUS_007235"/>
<feature type="chain" id="PRO_5011970396" description="DUF3108 domain-containing protein" evidence="2">
    <location>
        <begin position="23"/>
        <end position="234"/>
    </location>
</feature>
<name>A0A250JCZ5_9BACT</name>
<evidence type="ECO:0000256" key="1">
    <source>
        <dbReference type="SAM" id="MobiDB-lite"/>
    </source>
</evidence>
<reference evidence="3 4" key="1">
    <citation type="submission" date="2017-06" db="EMBL/GenBank/DDBJ databases">
        <title>Sequencing and comparative analysis of myxobacterial genomes.</title>
        <authorList>
            <person name="Rupp O."/>
            <person name="Goesmann A."/>
            <person name="Sogaard-Andersen L."/>
        </authorList>
    </citation>
    <scope>NUCLEOTIDE SEQUENCE [LARGE SCALE GENOMIC DNA]</scope>
    <source>
        <strain evidence="3 4">DSM 52655</strain>
    </source>
</reference>
<evidence type="ECO:0000313" key="4">
    <source>
        <dbReference type="Proteomes" id="UP000217257"/>
    </source>
</evidence>
<dbReference type="RefSeq" id="WP_095989420.1">
    <property type="nucleotide sequence ID" value="NZ_CP022098.1"/>
</dbReference>
<feature type="region of interest" description="Disordered" evidence="1">
    <location>
        <begin position="142"/>
        <end position="165"/>
    </location>
</feature>
<dbReference type="Proteomes" id="UP000217257">
    <property type="component" value="Chromosome"/>
</dbReference>
<keyword evidence="2" id="KW-0732">Signal</keyword>
<feature type="signal peptide" evidence="2">
    <location>
        <begin position="1"/>
        <end position="22"/>
    </location>
</feature>
<proteinExistence type="predicted"/>
<dbReference type="EMBL" id="CP022098">
    <property type="protein sequence ID" value="ATB41765.1"/>
    <property type="molecule type" value="Genomic_DNA"/>
</dbReference>
<organism evidence="3 4">
    <name type="scientific">Cystobacter fuscus</name>
    <dbReference type="NCBI Taxonomy" id="43"/>
    <lineage>
        <taxon>Bacteria</taxon>
        <taxon>Pseudomonadati</taxon>
        <taxon>Myxococcota</taxon>
        <taxon>Myxococcia</taxon>
        <taxon>Myxococcales</taxon>
        <taxon>Cystobacterineae</taxon>
        <taxon>Archangiaceae</taxon>
        <taxon>Cystobacter</taxon>
    </lineage>
</organism>
<evidence type="ECO:0000313" key="3">
    <source>
        <dbReference type="EMBL" id="ATB41765.1"/>
    </source>
</evidence>